<keyword evidence="8" id="KW-0804">Transcription</keyword>
<dbReference type="InterPro" id="IPR007046">
    <property type="entry name" value="RNA_pol_sigma_54_core-bd"/>
</dbReference>
<dbReference type="InterPro" id="IPR000394">
    <property type="entry name" value="RNA_pol_sigma_54"/>
</dbReference>
<dbReference type="PIRSF" id="PIRSF000774">
    <property type="entry name" value="RpoN"/>
    <property type="match status" value="1"/>
</dbReference>
<dbReference type="InterPro" id="IPR007634">
    <property type="entry name" value="RNA_pol_sigma_54_DNA-bd"/>
</dbReference>
<dbReference type="Pfam" id="PF04552">
    <property type="entry name" value="Sigma54_DBD"/>
    <property type="match status" value="1"/>
</dbReference>
<reference evidence="11 12" key="1">
    <citation type="submission" date="2019-02" db="EMBL/GenBank/DDBJ databases">
        <title>Paenibacillus sp. nov., isolated from surface-sterilized tissue of Thalictrum simplex L.</title>
        <authorList>
            <person name="Tuo L."/>
        </authorList>
    </citation>
    <scope>NUCLEOTIDE SEQUENCE [LARGE SCALE GENOMIC DNA]</scope>
    <source>
        <strain evidence="11 12">N2SHLJ1</strain>
    </source>
</reference>
<dbReference type="PANTHER" id="PTHR32248">
    <property type="entry name" value="RNA POLYMERASE SIGMA-54 FACTOR"/>
    <property type="match status" value="1"/>
</dbReference>
<evidence type="ECO:0000313" key="11">
    <source>
        <dbReference type="EMBL" id="TBL80994.1"/>
    </source>
</evidence>
<sequence length="483" mass="53685">MFLINCCILTKIVGRIHLPGALLKSVLNGKPAILYNNSTIQRWVSTMKLQQEPALRQQLSVTVTPRLLQSMHVLQLSSAELVSYVQEQSAENPLLEVVWSDAPRRGTRGRARHDAFGGAAGSPPEAAAESETLESMLLSQLRLSGVTDRRYTMAAYLAGNIDENGYLDITLEETAAFFNAEVREAAEALQALQALEPAGIAARSLQESLCIQIRRDEQADPWAEALVTRCLKELGAGQWKTAAQLLDITQEQVKQSFAYIRTLNPRPGLAYQKTNPLVVKPDAVIRKLGDRYVCAPIDGRLPQVSVNRSMQRLCLESGSKETAAYAKQHAQAAEWLIHSLEQRQRTFMRVVEAIAEEQMAYLDIGSPGLKPMNLKTIAAKLQVHESTVSRAIQNKYVRTPHGTVELKAFFSAGLATADGDTASAEHIKSRIRKLVEEEDKRKPLSDQQLTDLLVQEGLHISRRTVMKYREEARILSSRLRASK</sequence>
<gene>
    <name evidence="11" type="primary">rpoN</name>
    <name evidence="11" type="ORF">EYB31_02535</name>
</gene>
<keyword evidence="12" id="KW-1185">Reference proteome</keyword>
<keyword evidence="7" id="KW-0238">DNA-binding</keyword>
<accession>A0A4Q9DVD2</accession>
<keyword evidence="2" id="KW-0240">DNA-directed RNA polymerase</keyword>
<comment type="caution">
    <text evidence="11">The sequence shown here is derived from an EMBL/GenBank/DDBJ whole genome shotgun (WGS) entry which is preliminary data.</text>
</comment>
<dbReference type="PROSITE" id="PS00717">
    <property type="entry name" value="SIGMA54_1"/>
    <property type="match status" value="1"/>
</dbReference>
<evidence type="ECO:0000256" key="2">
    <source>
        <dbReference type="ARBA" id="ARBA00022478"/>
    </source>
</evidence>
<dbReference type="GO" id="GO:0016779">
    <property type="term" value="F:nucleotidyltransferase activity"/>
    <property type="evidence" value="ECO:0007669"/>
    <property type="project" value="UniProtKB-KW"/>
</dbReference>
<evidence type="ECO:0000313" key="12">
    <source>
        <dbReference type="Proteomes" id="UP000293142"/>
    </source>
</evidence>
<evidence type="ECO:0000256" key="7">
    <source>
        <dbReference type="ARBA" id="ARBA00023125"/>
    </source>
</evidence>
<dbReference type="EMBL" id="SIRE01000003">
    <property type="protein sequence ID" value="TBL80994.1"/>
    <property type="molecule type" value="Genomic_DNA"/>
</dbReference>
<keyword evidence="5" id="KW-0805">Transcription regulation</keyword>
<dbReference type="GO" id="GO:0006352">
    <property type="term" value="P:DNA-templated transcription initiation"/>
    <property type="evidence" value="ECO:0007669"/>
    <property type="project" value="InterPro"/>
</dbReference>
<dbReference type="Proteomes" id="UP000293142">
    <property type="component" value="Unassembled WGS sequence"/>
</dbReference>
<dbReference type="GO" id="GO:0001216">
    <property type="term" value="F:DNA-binding transcription activator activity"/>
    <property type="evidence" value="ECO:0007669"/>
    <property type="project" value="InterPro"/>
</dbReference>
<dbReference type="InterPro" id="IPR038709">
    <property type="entry name" value="RpoN_core-bd_sf"/>
</dbReference>
<keyword evidence="6" id="KW-0731">Sigma factor</keyword>
<evidence type="ECO:0000259" key="9">
    <source>
        <dbReference type="Pfam" id="PF04552"/>
    </source>
</evidence>
<dbReference type="AlphaFoldDB" id="A0A4Q9DVD2"/>
<evidence type="ECO:0000256" key="8">
    <source>
        <dbReference type="ARBA" id="ARBA00023163"/>
    </source>
</evidence>
<organism evidence="11 12">
    <name type="scientific">Paenibacillus thalictri</name>
    <dbReference type="NCBI Taxonomy" id="2527873"/>
    <lineage>
        <taxon>Bacteria</taxon>
        <taxon>Bacillati</taxon>
        <taxon>Bacillota</taxon>
        <taxon>Bacilli</taxon>
        <taxon>Bacillales</taxon>
        <taxon>Paenibacillaceae</taxon>
        <taxon>Paenibacillus</taxon>
    </lineage>
</organism>
<evidence type="ECO:0000256" key="5">
    <source>
        <dbReference type="ARBA" id="ARBA00023015"/>
    </source>
</evidence>
<feature type="domain" description="RNA polymerase sigma factor 54 core-binding" evidence="10">
    <location>
        <begin position="126"/>
        <end position="308"/>
    </location>
</feature>
<dbReference type="PANTHER" id="PTHR32248:SF4">
    <property type="entry name" value="RNA POLYMERASE SIGMA-54 FACTOR"/>
    <property type="match status" value="1"/>
</dbReference>
<evidence type="ECO:0000256" key="4">
    <source>
        <dbReference type="ARBA" id="ARBA00022695"/>
    </source>
</evidence>
<dbReference type="PROSITE" id="PS50044">
    <property type="entry name" value="SIGMA54_3"/>
    <property type="match status" value="1"/>
</dbReference>
<comment type="similarity">
    <text evidence="1">Belongs to the sigma-54 factor family.</text>
</comment>
<feature type="domain" description="RNA polymerase sigma factor 54 DNA-binding" evidence="9">
    <location>
        <begin position="324"/>
        <end position="480"/>
    </location>
</feature>
<dbReference type="Pfam" id="PF00309">
    <property type="entry name" value="Sigma54_AID"/>
    <property type="match status" value="1"/>
</dbReference>
<dbReference type="Gene3D" id="1.10.10.60">
    <property type="entry name" value="Homeodomain-like"/>
    <property type="match status" value="1"/>
</dbReference>
<protein>
    <submittedName>
        <fullName evidence="11">RNA polymerase sigma-54 factor</fullName>
    </submittedName>
</protein>
<dbReference type="GO" id="GO:0000428">
    <property type="term" value="C:DNA-directed RNA polymerase complex"/>
    <property type="evidence" value="ECO:0007669"/>
    <property type="project" value="UniProtKB-KW"/>
</dbReference>
<evidence type="ECO:0000256" key="3">
    <source>
        <dbReference type="ARBA" id="ARBA00022679"/>
    </source>
</evidence>
<evidence type="ECO:0000256" key="6">
    <source>
        <dbReference type="ARBA" id="ARBA00023082"/>
    </source>
</evidence>
<dbReference type="Pfam" id="PF04963">
    <property type="entry name" value="Sigma54_CBD"/>
    <property type="match status" value="1"/>
</dbReference>
<keyword evidence="3" id="KW-0808">Transferase</keyword>
<dbReference type="GO" id="GO:0003677">
    <property type="term" value="F:DNA binding"/>
    <property type="evidence" value="ECO:0007669"/>
    <property type="project" value="UniProtKB-KW"/>
</dbReference>
<name>A0A4Q9DVD2_9BACL</name>
<dbReference type="GO" id="GO:0016987">
    <property type="term" value="F:sigma factor activity"/>
    <property type="evidence" value="ECO:0007669"/>
    <property type="project" value="UniProtKB-KW"/>
</dbReference>
<dbReference type="NCBIfam" id="TIGR02395">
    <property type="entry name" value="rpoN_sigma"/>
    <property type="match status" value="1"/>
</dbReference>
<dbReference type="OrthoDB" id="9814402at2"/>
<keyword evidence="4" id="KW-0548">Nucleotidyltransferase</keyword>
<evidence type="ECO:0000256" key="1">
    <source>
        <dbReference type="ARBA" id="ARBA00008798"/>
    </source>
</evidence>
<evidence type="ECO:0000259" key="10">
    <source>
        <dbReference type="Pfam" id="PF04963"/>
    </source>
</evidence>
<dbReference type="Gene3D" id="1.10.10.1330">
    <property type="entry name" value="RNA polymerase sigma-54 factor, core-binding domain"/>
    <property type="match status" value="1"/>
</dbReference>
<proteinExistence type="inferred from homology"/>
<dbReference type="PRINTS" id="PR00045">
    <property type="entry name" value="SIGMA54FCT"/>
</dbReference>